<dbReference type="AlphaFoldDB" id="A0A8H3RJ30"/>
<dbReference type="EMBL" id="BLKC01000008">
    <property type="protein sequence ID" value="GFF26759.1"/>
    <property type="molecule type" value="Genomic_DNA"/>
</dbReference>
<feature type="region of interest" description="Disordered" evidence="1">
    <location>
        <begin position="112"/>
        <end position="131"/>
    </location>
</feature>
<accession>A0A8H3RJ30</accession>
<sequence length="131" mass="15171">MSAMVEICWGEVVWRKVEQQGQLIRFPLWGKYKDVHHPQWFFRPRPVTTTNGVPNGTIQAKIQDAVLGLAARMIGLSIKVNFYGLYPLNKYPRLTKEQRGVREKLMESAREETRAAFPMKAPRRRKATITS</sequence>
<evidence type="ECO:0000313" key="3">
    <source>
        <dbReference type="Proteomes" id="UP000465221"/>
    </source>
</evidence>
<dbReference type="Proteomes" id="UP000465221">
    <property type="component" value="Unassembled WGS sequence"/>
</dbReference>
<organism evidence="2 3">
    <name type="scientific">Aspergillus udagawae</name>
    <dbReference type="NCBI Taxonomy" id="91492"/>
    <lineage>
        <taxon>Eukaryota</taxon>
        <taxon>Fungi</taxon>
        <taxon>Dikarya</taxon>
        <taxon>Ascomycota</taxon>
        <taxon>Pezizomycotina</taxon>
        <taxon>Eurotiomycetes</taxon>
        <taxon>Eurotiomycetidae</taxon>
        <taxon>Eurotiales</taxon>
        <taxon>Aspergillaceae</taxon>
        <taxon>Aspergillus</taxon>
        <taxon>Aspergillus subgen. Fumigati</taxon>
    </lineage>
</organism>
<name>A0A8H3RJ30_9EURO</name>
<gene>
    <name evidence="2" type="ORF">IFM46972_01884</name>
</gene>
<protein>
    <submittedName>
        <fullName evidence="2">Uncharacterized protein</fullName>
    </submittedName>
</protein>
<comment type="caution">
    <text evidence="2">The sequence shown here is derived from an EMBL/GenBank/DDBJ whole genome shotgun (WGS) entry which is preliminary data.</text>
</comment>
<evidence type="ECO:0000256" key="1">
    <source>
        <dbReference type="SAM" id="MobiDB-lite"/>
    </source>
</evidence>
<feature type="compositionally biased region" description="Basic residues" evidence="1">
    <location>
        <begin position="121"/>
        <end position="131"/>
    </location>
</feature>
<reference evidence="2 3" key="1">
    <citation type="submission" date="2020-01" db="EMBL/GenBank/DDBJ databases">
        <title>Draft genome sequence of Aspergillus udagawae IFM 46972.</title>
        <authorList>
            <person name="Takahashi H."/>
            <person name="Yaguchi T."/>
        </authorList>
    </citation>
    <scope>NUCLEOTIDE SEQUENCE [LARGE SCALE GENOMIC DNA]</scope>
    <source>
        <strain evidence="2 3">IFM 46972</strain>
    </source>
</reference>
<proteinExistence type="predicted"/>
<evidence type="ECO:0000313" key="2">
    <source>
        <dbReference type="EMBL" id="GFF26759.1"/>
    </source>
</evidence>